<evidence type="ECO:0000313" key="3">
    <source>
        <dbReference type="Proteomes" id="UP000048949"/>
    </source>
</evidence>
<evidence type="ECO:0000259" key="1">
    <source>
        <dbReference type="Pfam" id="PF04248"/>
    </source>
</evidence>
<dbReference type="Proteomes" id="UP000048949">
    <property type="component" value="Unassembled WGS sequence"/>
</dbReference>
<feature type="domain" description="DUF427" evidence="1">
    <location>
        <begin position="15"/>
        <end position="105"/>
    </location>
</feature>
<dbReference type="Gene3D" id="2.170.150.40">
    <property type="entry name" value="Domain of unknown function (DUF427)"/>
    <property type="match status" value="1"/>
</dbReference>
<evidence type="ECO:0000313" key="2">
    <source>
        <dbReference type="EMBL" id="CRK74576.1"/>
    </source>
</evidence>
<gene>
    <name evidence="2" type="ORF">NIG5292_00611</name>
</gene>
<dbReference type="OrthoDB" id="9815163at2"/>
<reference evidence="2 3" key="1">
    <citation type="submission" date="2015-04" db="EMBL/GenBank/DDBJ databases">
        <authorList>
            <person name="Syromyatnikov M.Y."/>
            <person name="Popov V.N."/>
        </authorList>
    </citation>
    <scope>NUCLEOTIDE SEQUENCE [LARGE SCALE GENOMIC DNA]</scope>
    <source>
        <strain evidence="2 3">CECT 5292</strain>
    </source>
</reference>
<dbReference type="InterPro" id="IPR007361">
    <property type="entry name" value="DUF427"/>
</dbReference>
<dbReference type="STRING" id="282199.GCA_001049735_00611"/>
<dbReference type="InterPro" id="IPR038694">
    <property type="entry name" value="DUF427_sf"/>
</dbReference>
<accession>A0A0U1NIK7</accession>
<dbReference type="Pfam" id="PF04248">
    <property type="entry name" value="NTP_transf_9"/>
    <property type="match status" value="1"/>
</dbReference>
<dbReference type="RefSeq" id="WP_048597877.1">
    <property type="nucleotide sequence ID" value="NZ_CBFHGK010000001.1"/>
</dbReference>
<organism evidence="2 3">
    <name type="scientific">Nereida ignava</name>
    <dbReference type="NCBI Taxonomy" id="282199"/>
    <lineage>
        <taxon>Bacteria</taxon>
        <taxon>Pseudomonadati</taxon>
        <taxon>Pseudomonadota</taxon>
        <taxon>Alphaproteobacteria</taxon>
        <taxon>Rhodobacterales</taxon>
        <taxon>Roseobacteraceae</taxon>
        <taxon>Nereida</taxon>
    </lineage>
</organism>
<sequence length="113" mass="12098">MTNTINVRRADTTTVVRVAGAVIGETRDALILSEGDLAEVMYFPVTDVAMAFLDASETVTTCPAKGAASHYTIQTKSGALEDAAWSYENPTEAAMRIKGHIAFDTSRVTVENV</sequence>
<dbReference type="EMBL" id="CVQV01000003">
    <property type="protein sequence ID" value="CRK74576.1"/>
    <property type="molecule type" value="Genomic_DNA"/>
</dbReference>
<keyword evidence="3" id="KW-1185">Reference proteome</keyword>
<dbReference type="AlphaFoldDB" id="A0A0U1NIK7"/>
<protein>
    <recommendedName>
        <fullName evidence="1">DUF427 domain-containing protein</fullName>
    </recommendedName>
</protein>
<name>A0A0U1NIK7_9RHOB</name>
<dbReference type="PANTHER" id="PTHR34310:SF9">
    <property type="entry name" value="BLR5716 PROTEIN"/>
    <property type="match status" value="1"/>
</dbReference>
<dbReference type="PANTHER" id="PTHR34310">
    <property type="entry name" value="DUF427 DOMAIN PROTEIN (AFU_ORTHOLOGUE AFUA_3G02220)"/>
    <property type="match status" value="1"/>
</dbReference>
<proteinExistence type="predicted"/>